<dbReference type="InterPro" id="IPR003774">
    <property type="entry name" value="AlgH-like"/>
</dbReference>
<dbReference type="HAMAP" id="MF_00758">
    <property type="entry name" value="UPF0301"/>
    <property type="match status" value="1"/>
</dbReference>
<evidence type="ECO:0000313" key="4">
    <source>
        <dbReference type="Proteomes" id="UP001418444"/>
    </source>
</evidence>
<name>A0ABP7NMA8_9ACTN</name>
<dbReference type="PANTHER" id="PTHR30327">
    <property type="entry name" value="UNCHARACTERIZED PROTEIN YQGE"/>
    <property type="match status" value="1"/>
</dbReference>
<dbReference type="Gene3D" id="3.40.1740.10">
    <property type="entry name" value="VC0467-like"/>
    <property type="match status" value="1"/>
</dbReference>
<proteinExistence type="inferred from homology"/>
<dbReference type="EMBL" id="BAAAZW010000001">
    <property type="protein sequence ID" value="GAA3949056.1"/>
    <property type="molecule type" value="Genomic_DNA"/>
</dbReference>
<comment type="similarity">
    <text evidence="1 2">Belongs to the UPF0301 (AlgH) family.</text>
</comment>
<dbReference type="RefSeq" id="WP_344779882.1">
    <property type="nucleotide sequence ID" value="NZ_BAAAZW010000001.1"/>
</dbReference>
<sequence length="195" mass="20755">MAGDDYRDPAQVGPGSLLIASTSLTGPTFARTVIYVIEHDENGTLGVVLNRMSQAAVFNILPEWSELAASPRAVFIGGPVQTESAVCLGVAKTGIDVAAQPKLHQVRGPVCMVDLDADPGDLEPVLSGVRIFAGYAGWDAGQLDDELAEDSWLIAGSLPSDLLAPATVDVWHEVLRRQEWPLPLLATYPADPRTN</sequence>
<reference evidence="4" key="1">
    <citation type="journal article" date="2019" name="Int. J. Syst. Evol. Microbiol.">
        <title>The Global Catalogue of Microorganisms (GCM) 10K type strain sequencing project: providing services to taxonomists for standard genome sequencing and annotation.</title>
        <authorList>
            <consortium name="The Broad Institute Genomics Platform"/>
            <consortium name="The Broad Institute Genome Sequencing Center for Infectious Disease"/>
            <person name="Wu L."/>
            <person name="Ma J."/>
        </authorList>
    </citation>
    <scope>NUCLEOTIDE SEQUENCE [LARGE SCALE GENOMIC DNA]</scope>
    <source>
        <strain evidence="4">JCM 16923</strain>
    </source>
</reference>
<evidence type="ECO:0000256" key="2">
    <source>
        <dbReference type="HAMAP-Rule" id="MF_00758"/>
    </source>
</evidence>
<accession>A0ABP7NMA8</accession>
<keyword evidence="4" id="KW-1185">Reference proteome</keyword>
<gene>
    <name evidence="3" type="ORF">GCM10022231_03100</name>
</gene>
<dbReference type="PANTHER" id="PTHR30327:SF1">
    <property type="entry name" value="UPF0301 PROTEIN YQGE"/>
    <property type="match status" value="1"/>
</dbReference>
<dbReference type="Proteomes" id="UP001418444">
    <property type="component" value="Unassembled WGS sequence"/>
</dbReference>
<organism evidence="3 4">
    <name type="scientific">Gordonia caeni</name>
    <dbReference type="NCBI Taxonomy" id="1007097"/>
    <lineage>
        <taxon>Bacteria</taxon>
        <taxon>Bacillati</taxon>
        <taxon>Actinomycetota</taxon>
        <taxon>Actinomycetes</taxon>
        <taxon>Mycobacteriales</taxon>
        <taxon>Gordoniaceae</taxon>
        <taxon>Gordonia</taxon>
    </lineage>
</organism>
<protein>
    <recommendedName>
        <fullName evidence="2">UPF0301 protein GCM10022231_03100</fullName>
    </recommendedName>
</protein>
<evidence type="ECO:0000256" key="1">
    <source>
        <dbReference type="ARBA" id="ARBA00009600"/>
    </source>
</evidence>
<dbReference type="SUPFAM" id="SSF143456">
    <property type="entry name" value="VC0467-like"/>
    <property type="match status" value="1"/>
</dbReference>
<dbReference type="NCBIfam" id="NF001272">
    <property type="entry name" value="PRK00228.2-4"/>
    <property type="match status" value="1"/>
</dbReference>
<dbReference type="Pfam" id="PF02622">
    <property type="entry name" value="DUF179"/>
    <property type="match status" value="1"/>
</dbReference>
<evidence type="ECO:0000313" key="3">
    <source>
        <dbReference type="EMBL" id="GAA3949056.1"/>
    </source>
</evidence>
<comment type="caution">
    <text evidence="3">The sequence shown here is derived from an EMBL/GenBank/DDBJ whole genome shotgun (WGS) entry which is preliminary data.</text>
</comment>